<evidence type="ECO:0000313" key="2">
    <source>
        <dbReference type="EMBL" id="KAH3752776.1"/>
    </source>
</evidence>
<reference evidence="2" key="1">
    <citation type="journal article" date="2019" name="bioRxiv">
        <title>The Genome of the Zebra Mussel, Dreissena polymorpha: A Resource for Invasive Species Research.</title>
        <authorList>
            <person name="McCartney M.A."/>
            <person name="Auch B."/>
            <person name="Kono T."/>
            <person name="Mallez S."/>
            <person name="Zhang Y."/>
            <person name="Obille A."/>
            <person name="Becker A."/>
            <person name="Abrahante J.E."/>
            <person name="Garbe J."/>
            <person name="Badalamenti J.P."/>
            <person name="Herman A."/>
            <person name="Mangelson H."/>
            <person name="Liachko I."/>
            <person name="Sullivan S."/>
            <person name="Sone E.D."/>
            <person name="Koren S."/>
            <person name="Silverstein K.A.T."/>
            <person name="Beckman K.B."/>
            <person name="Gohl D.M."/>
        </authorList>
    </citation>
    <scope>NUCLEOTIDE SEQUENCE</scope>
    <source>
        <strain evidence="2">Duluth1</strain>
        <tissue evidence="2">Whole animal</tissue>
    </source>
</reference>
<gene>
    <name evidence="2" type="ORF">DPMN_187402</name>
</gene>
<evidence type="ECO:0008006" key="4">
    <source>
        <dbReference type="Google" id="ProtNLM"/>
    </source>
</evidence>
<dbReference type="Gene3D" id="3.60.10.10">
    <property type="entry name" value="Endonuclease/exonuclease/phosphatase"/>
    <property type="match status" value="1"/>
</dbReference>
<comment type="caution">
    <text evidence="2">The sequence shown here is derived from an EMBL/GenBank/DDBJ whole genome shotgun (WGS) entry which is preliminary data.</text>
</comment>
<dbReference type="EMBL" id="JAIWYP010000010">
    <property type="protein sequence ID" value="KAH3752776.1"/>
    <property type="molecule type" value="Genomic_DNA"/>
</dbReference>
<protein>
    <recommendedName>
        <fullName evidence="4">Endonuclease/exonuclease/phosphatase domain-containing protein</fullName>
    </recommendedName>
</protein>
<dbReference type="Proteomes" id="UP000828390">
    <property type="component" value="Unassembled WGS sequence"/>
</dbReference>
<name>A0A9D4DQ41_DREPO</name>
<proteinExistence type="predicted"/>
<dbReference type="SUPFAM" id="SSF56219">
    <property type="entry name" value="DNase I-like"/>
    <property type="match status" value="1"/>
</dbReference>
<keyword evidence="3" id="KW-1185">Reference proteome</keyword>
<reference evidence="2" key="2">
    <citation type="submission" date="2020-11" db="EMBL/GenBank/DDBJ databases">
        <authorList>
            <person name="McCartney M.A."/>
            <person name="Auch B."/>
            <person name="Kono T."/>
            <person name="Mallez S."/>
            <person name="Becker A."/>
            <person name="Gohl D.M."/>
            <person name="Silverstein K.A.T."/>
            <person name="Koren S."/>
            <person name="Bechman K.B."/>
            <person name="Herman A."/>
            <person name="Abrahante J.E."/>
            <person name="Garbe J."/>
        </authorList>
    </citation>
    <scope>NUCLEOTIDE SEQUENCE</scope>
    <source>
        <strain evidence="2">Duluth1</strain>
        <tissue evidence="2">Whole animal</tissue>
    </source>
</reference>
<organism evidence="2 3">
    <name type="scientific">Dreissena polymorpha</name>
    <name type="common">Zebra mussel</name>
    <name type="synonym">Mytilus polymorpha</name>
    <dbReference type="NCBI Taxonomy" id="45954"/>
    <lineage>
        <taxon>Eukaryota</taxon>
        <taxon>Metazoa</taxon>
        <taxon>Spiralia</taxon>
        <taxon>Lophotrochozoa</taxon>
        <taxon>Mollusca</taxon>
        <taxon>Bivalvia</taxon>
        <taxon>Autobranchia</taxon>
        <taxon>Heteroconchia</taxon>
        <taxon>Euheterodonta</taxon>
        <taxon>Imparidentia</taxon>
        <taxon>Neoheterodontei</taxon>
        <taxon>Myida</taxon>
        <taxon>Dreissenoidea</taxon>
        <taxon>Dreissenidae</taxon>
        <taxon>Dreissena</taxon>
    </lineage>
</organism>
<sequence>MYMPVQKTVDSESKLDDPSANNVTKINKIDGGGDSVTRADVKLMIMNANGRTGKGNSDKRKNAIHDIIVMHQPAIVFLQEFKWKRIRDETWKKYPIPQNYKMYDESNGEACIMIDANHFVVRDVQDGEIKNILSDLQKTSNNRQKKPFPTEFDPEPRMCLRKVESTTKPTLKLICISWHGEHNIKNKIGDFEFLMFFRQVKNKYKMAMLIGGDFDIDMESIKQYVNSPFKLCEYEAAERRIGRKIIDFYIVSDEITLGYIQWVDLQHDTTVDHPNGILDHDPLLATLKLGVEAEKSTAFLNRNAVSDTKSNRLDLERDTTVVHPNEISDYDPVLATLKHSLEVEILAAYANKHALQS</sequence>
<evidence type="ECO:0000313" key="3">
    <source>
        <dbReference type="Proteomes" id="UP000828390"/>
    </source>
</evidence>
<evidence type="ECO:0000256" key="1">
    <source>
        <dbReference type="SAM" id="MobiDB-lite"/>
    </source>
</evidence>
<dbReference type="InterPro" id="IPR036691">
    <property type="entry name" value="Endo/exonu/phosph_ase_sf"/>
</dbReference>
<accession>A0A9D4DQ41</accession>
<feature type="region of interest" description="Disordered" evidence="1">
    <location>
        <begin position="1"/>
        <end position="20"/>
    </location>
</feature>
<dbReference type="AlphaFoldDB" id="A0A9D4DQ41"/>